<keyword evidence="4 7" id="KW-0689">Ribosomal protein</keyword>
<protein>
    <submittedName>
        <fullName evidence="7">39S ribosomal protein L41, mitochondrial</fullName>
    </submittedName>
</protein>
<gene>
    <name evidence="7" type="primary">MRPL41_2</name>
    <name evidence="7" type="ORF">P7K49_025105</name>
</gene>
<evidence type="ECO:0000256" key="5">
    <source>
        <dbReference type="ARBA" id="ARBA00023128"/>
    </source>
</evidence>
<evidence type="ECO:0000256" key="3">
    <source>
        <dbReference type="ARBA" id="ARBA00022946"/>
    </source>
</evidence>
<evidence type="ECO:0000313" key="8">
    <source>
        <dbReference type="Proteomes" id="UP001266305"/>
    </source>
</evidence>
<sequence length="149" mass="16595">MGNVRISGPGRGMGILATAAHCLVWGTARMSKWTSKQGPRSFRGCKGQGTKYTGFLTIGWSFVQIKEMVPKFVVLDLTGFKLKPYVNYHAPAGEETPLTTAQLFSEAEVPAIGKDFKDSNFDPDNLEKYGFEHTQEGKLSQLYPRNFLR</sequence>
<dbReference type="EMBL" id="JASSZA010000012">
    <property type="protein sequence ID" value="KAK2096071.1"/>
    <property type="molecule type" value="Genomic_DNA"/>
</dbReference>
<comment type="caution">
    <text evidence="7">The sequence shown here is derived from an EMBL/GenBank/DDBJ whole genome shotgun (WGS) entry which is preliminary data.</text>
</comment>
<evidence type="ECO:0000256" key="1">
    <source>
        <dbReference type="ARBA" id="ARBA00004173"/>
    </source>
</evidence>
<accession>A0ABQ9UG90</accession>
<comment type="subcellular location">
    <subcellularLocation>
        <location evidence="1">Mitochondrion</location>
    </subcellularLocation>
</comment>
<reference evidence="7 8" key="1">
    <citation type="submission" date="2023-05" db="EMBL/GenBank/DDBJ databases">
        <title>B98-5 Cell Line De Novo Hybrid Assembly: An Optical Mapping Approach.</title>
        <authorList>
            <person name="Kananen K."/>
            <person name="Auerbach J.A."/>
            <person name="Kautto E."/>
            <person name="Blachly J.S."/>
        </authorList>
    </citation>
    <scope>NUCLEOTIDE SEQUENCE [LARGE SCALE GENOMIC DNA]</scope>
    <source>
        <strain evidence="7">B95-8</strain>
        <tissue evidence="7">Cell line</tissue>
    </source>
</reference>
<evidence type="ECO:0000313" key="7">
    <source>
        <dbReference type="EMBL" id="KAK2096071.1"/>
    </source>
</evidence>
<keyword evidence="3" id="KW-0809">Transit peptide</keyword>
<evidence type="ECO:0000256" key="6">
    <source>
        <dbReference type="ARBA" id="ARBA00023274"/>
    </source>
</evidence>
<dbReference type="Proteomes" id="UP001266305">
    <property type="component" value="Unassembled WGS sequence"/>
</dbReference>
<dbReference type="GO" id="GO:0005840">
    <property type="term" value="C:ribosome"/>
    <property type="evidence" value="ECO:0007669"/>
    <property type="project" value="UniProtKB-KW"/>
</dbReference>
<dbReference type="PANTHER" id="PTHR21338">
    <property type="entry name" value="MITOCHONDRIAL RIBOSOMAL PROTEIN L41"/>
    <property type="match status" value="1"/>
</dbReference>
<comment type="similarity">
    <text evidence="2">Belongs to the mitochondrion-specific ribosomal protein mL41 family.</text>
</comment>
<evidence type="ECO:0000256" key="2">
    <source>
        <dbReference type="ARBA" id="ARBA00010152"/>
    </source>
</evidence>
<dbReference type="InterPro" id="IPR019189">
    <property type="entry name" value="Ribosomal_mL41"/>
</dbReference>
<name>A0ABQ9UG90_SAGOE</name>
<organism evidence="7 8">
    <name type="scientific">Saguinus oedipus</name>
    <name type="common">Cotton-top tamarin</name>
    <name type="synonym">Oedipomidas oedipus</name>
    <dbReference type="NCBI Taxonomy" id="9490"/>
    <lineage>
        <taxon>Eukaryota</taxon>
        <taxon>Metazoa</taxon>
        <taxon>Chordata</taxon>
        <taxon>Craniata</taxon>
        <taxon>Vertebrata</taxon>
        <taxon>Euteleostomi</taxon>
        <taxon>Mammalia</taxon>
        <taxon>Eutheria</taxon>
        <taxon>Euarchontoglires</taxon>
        <taxon>Primates</taxon>
        <taxon>Haplorrhini</taxon>
        <taxon>Platyrrhini</taxon>
        <taxon>Cebidae</taxon>
        <taxon>Callitrichinae</taxon>
        <taxon>Saguinus</taxon>
    </lineage>
</organism>
<keyword evidence="5" id="KW-0496">Mitochondrion</keyword>
<keyword evidence="8" id="KW-1185">Reference proteome</keyword>
<dbReference type="PANTHER" id="PTHR21338:SF0">
    <property type="entry name" value="LARGE RIBOSOMAL SUBUNIT PROTEIN ML41"/>
    <property type="match status" value="1"/>
</dbReference>
<evidence type="ECO:0000256" key="4">
    <source>
        <dbReference type="ARBA" id="ARBA00022980"/>
    </source>
</evidence>
<keyword evidence="6" id="KW-0687">Ribonucleoprotein</keyword>
<proteinExistence type="inferred from homology"/>
<dbReference type="Pfam" id="PF09809">
    <property type="entry name" value="MRP-L27"/>
    <property type="match status" value="1"/>
</dbReference>